<keyword evidence="3" id="KW-1185">Reference proteome</keyword>
<keyword evidence="1" id="KW-0812">Transmembrane</keyword>
<evidence type="ECO:0000313" key="3">
    <source>
        <dbReference type="Proteomes" id="UP001600424"/>
    </source>
</evidence>
<accession>A0ABW6IW03</accession>
<proteinExistence type="predicted"/>
<sequence length="257" mass="28056">MSAPTQHDEARAVYHRCRLGKSELNRLFNLAPEGIAAAAVTISTQRNSTRYTANTLTDLVDHVRNSNAGGNLEKWENLSLEAADAAGDRKITISCDTERTEFQVSGNDATWVHGQAARLERFLTEAGGEKKQEDGYKFLRKQGPWMALFAIALYASMDLAGRTLAPEVMKSTKSAAEQLKMTMALLVGAAPIALAWVLGHWIVRRANRALLQPTTDIPQGSWWSRATNADKIALAALGVGILSFFVALTTLGKDLMK</sequence>
<gene>
    <name evidence="2" type="ORF">ACFQ63_16555</name>
</gene>
<organism evidence="2 3">
    <name type="scientific">Streptomyces wedmorensis</name>
    <dbReference type="NCBI Taxonomy" id="43759"/>
    <lineage>
        <taxon>Bacteria</taxon>
        <taxon>Bacillati</taxon>
        <taxon>Actinomycetota</taxon>
        <taxon>Actinomycetes</taxon>
        <taxon>Kitasatosporales</taxon>
        <taxon>Streptomycetaceae</taxon>
        <taxon>Streptomyces</taxon>
    </lineage>
</organism>
<reference evidence="2 3" key="1">
    <citation type="submission" date="2024-09" db="EMBL/GenBank/DDBJ databases">
        <title>The Natural Products Discovery Center: Release of the First 8490 Sequenced Strains for Exploring Actinobacteria Biosynthetic Diversity.</title>
        <authorList>
            <person name="Kalkreuter E."/>
            <person name="Kautsar S.A."/>
            <person name="Yang D."/>
            <person name="Bader C.D."/>
            <person name="Teijaro C.N."/>
            <person name="Fluegel L."/>
            <person name="Davis C.M."/>
            <person name="Simpson J.R."/>
            <person name="Lauterbach L."/>
            <person name="Steele A.D."/>
            <person name="Gui C."/>
            <person name="Meng S."/>
            <person name="Li G."/>
            <person name="Viehrig K."/>
            <person name="Ye F."/>
            <person name="Su P."/>
            <person name="Kiefer A.F."/>
            <person name="Nichols A."/>
            <person name="Cepeda A.J."/>
            <person name="Yan W."/>
            <person name="Fan B."/>
            <person name="Jiang Y."/>
            <person name="Adhikari A."/>
            <person name="Zheng C.-J."/>
            <person name="Schuster L."/>
            <person name="Cowan T.M."/>
            <person name="Smanski M.J."/>
            <person name="Chevrette M.G."/>
            <person name="De Carvalho L.P.S."/>
            <person name="Shen B."/>
        </authorList>
    </citation>
    <scope>NUCLEOTIDE SEQUENCE [LARGE SCALE GENOMIC DNA]</scope>
    <source>
        <strain evidence="2 3">NPDC056472</strain>
    </source>
</reference>
<keyword evidence="1" id="KW-1133">Transmembrane helix</keyword>
<dbReference type="RefSeq" id="WP_386251978.1">
    <property type="nucleotide sequence ID" value="NZ_JBHTRV010000011.1"/>
</dbReference>
<protein>
    <submittedName>
        <fullName evidence="2">Uncharacterized protein</fullName>
    </submittedName>
</protein>
<dbReference type="EMBL" id="JBHTRV010000011">
    <property type="protein sequence ID" value="MFE5981312.1"/>
    <property type="molecule type" value="Genomic_DNA"/>
</dbReference>
<keyword evidence="1" id="KW-0472">Membrane</keyword>
<feature type="transmembrane region" description="Helical" evidence="1">
    <location>
        <begin position="232"/>
        <end position="251"/>
    </location>
</feature>
<evidence type="ECO:0000313" key="2">
    <source>
        <dbReference type="EMBL" id="MFE5981312.1"/>
    </source>
</evidence>
<feature type="transmembrane region" description="Helical" evidence="1">
    <location>
        <begin position="182"/>
        <end position="203"/>
    </location>
</feature>
<comment type="caution">
    <text evidence="2">The sequence shown here is derived from an EMBL/GenBank/DDBJ whole genome shotgun (WGS) entry which is preliminary data.</text>
</comment>
<dbReference type="Proteomes" id="UP001600424">
    <property type="component" value="Unassembled WGS sequence"/>
</dbReference>
<feature type="transmembrane region" description="Helical" evidence="1">
    <location>
        <begin position="143"/>
        <end position="161"/>
    </location>
</feature>
<name>A0ABW6IW03_STRWE</name>
<evidence type="ECO:0000256" key="1">
    <source>
        <dbReference type="SAM" id="Phobius"/>
    </source>
</evidence>